<sequence>MSTITNTMTMQFTFKYIYSLSLFLLAGVWAQAQPTVYPAKAQTSAISIKGATIHIGNGQVITNGTLVFDKGKITYVGDGSGAPNATETIDAHGKHLYPGFIAPVTNLGLVEIEAVRATVDNTEVGGNNAHVRALIAYNTDSKVINTLRTNGILLAQVTPEGGLVTGQSSIVQLDAWNWEDAAYKKDDAIHINWPSIRYARFGATNEEEQKERIRKERTTLADLLTDASAYCAVDKPDVFNGRLEAFRKVFDGSRKLMVHVDKKNDIIAAVQFFKDYGLKPVLVGGAEAHLVSAFLKENDIAIIIHQAHSLPANEDDDVNLPYKQAKLLSDAGLLVAYGMDGFWQQRNLPFMAGTAAAFGLDKEKALATITLNTAKILGIDQTTGSLELGKDANLFLSVGDALDMKGNQLEKAFIGGRDINLDNLHKQLFERFEYKYGQK</sequence>
<gene>
    <name evidence="3" type="ORF">ACFS6J_17390</name>
</gene>
<accession>A0ABW6B259</accession>
<dbReference type="SUPFAM" id="SSF51556">
    <property type="entry name" value="Metallo-dependent hydrolases"/>
    <property type="match status" value="1"/>
</dbReference>
<dbReference type="EMBL" id="JBHUPA010000008">
    <property type="protein sequence ID" value="MFD2963582.1"/>
    <property type="molecule type" value="Genomic_DNA"/>
</dbReference>
<dbReference type="Pfam" id="PF01979">
    <property type="entry name" value="Amidohydro_1"/>
    <property type="match status" value="1"/>
</dbReference>
<keyword evidence="4" id="KW-1185">Reference proteome</keyword>
<organism evidence="3 4">
    <name type="scientific">Olivibacter jilunii</name>
    <dbReference type="NCBI Taxonomy" id="985016"/>
    <lineage>
        <taxon>Bacteria</taxon>
        <taxon>Pseudomonadati</taxon>
        <taxon>Bacteroidota</taxon>
        <taxon>Sphingobacteriia</taxon>
        <taxon>Sphingobacteriales</taxon>
        <taxon>Sphingobacteriaceae</taxon>
        <taxon>Olivibacter</taxon>
    </lineage>
</organism>
<evidence type="ECO:0000313" key="4">
    <source>
        <dbReference type="Proteomes" id="UP001597560"/>
    </source>
</evidence>
<protein>
    <submittedName>
        <fullName evidence="3">Amidohydrolase family protein</fullName>
    </submittedName>
</protein>
<dbReference type="Proteomes" id="UP001597560">
    <property type="component" value="Unassembled WGS sequence"/>
</dbReference>
<dbReference type="RefSeq" id="WP_289554368.1">
    <property type="nucleotide sequence ID" value="NZ_JBHUPA010000008.1"/>
</dbReference>
<dbReference type="SUPFAM" id="SSF51338">
    <property type="entry name" value="Composite domain of metallo-dependent hydrolases"/>
    <property type="match status" value="1"/>
</dbReference>
<feature type="domain" description="Amidohydrolase-related" evidence="2">
    <location>
        <begin position="325"/>
        <end position="397"/>
    </location>
</feature>
<dbReference type="PANTHER" id="PTHR43135:SF3">
    <property type="entry name" value="ALPHA-D-RIBOSE 1-METHYLPHOSPHONATE 5-TRIPHOSPHATE DIPHOSPHATASE"/>
    <property type="match status" value="1"/>
</dbReference>
<dbReference type="PANTHER" id="PTHR43135">
    <property type="entry name" value="ALPHA-D-RIBOSE 1-METHYLPHOSPHONATE 5-TRIPHOSPHATE DIPHOSPHATASE"/>
    <property type="match status" value="1"/>
</dbReference>
<comment type="caution">
    <text evidence="3">The sequence shown here is derived from an EMBL/GenBank/DDBJ whole genome shotgun (WGS) entry which is preliminary data.</text>
</comment>
<reference evidence="4" key="1">
    <citation type="journal article" date="2019" name="Int. J. Syst. Evol. Microbiol.">
        <title>The Global Catalogue of Microorganisms (GCM) 10K type strain sequencing project: providing services to taxonomists for standard genome sequencing and annotation.</title>
        <authorList>
            <consortium name="The Broad Institute Genomics Platform"/>
            <consortium name="The Broad Institute Genome Sequencing Center for Infectious Disease"/>
            <person name="Wu L."/>
            <person name="Ma J."/>
        </authorList>
    </citation>
    <scope>NUCLEOTIDE SEQUENCE [LARGE SCALE GENOMIC DNA]</scope>
    <source>
        <strain evidence="4">KCTC 23098</strain>
    </source>
</reference>
<name>A0ABW6B259_9SPHI</name>
<dbReference type="InterPro" id="IPR011059">
    <property type="entry name" value="Metal-dep_hydrolase_composite"/>
</dbReference>
<evidence type="ECO:0000259" key="2">
    <source>
        <dbReference type="Pfam" id="PF01979"/>
    </source>
</evidence>
<keyword evidence="1" id="KW-0732">Signal</keyword>
<dbReference type="Gene3D" id="3.20.20.140">
    <property type="entry name" value="Metal-dependent hydrolases"/>
    <property type="match status" value="1"/>
</dbReference>
<feature type="signal peptide" evidence="1">
    <location>
        <begin position="1"/>
        <end position="32"/>
    </location>
</feature>
<dbReference type="Gene3D" id="2.30.40.10">
    <property type="entry name" value="Urease, subunit C, domain 1"/>
    <property type="match status" value="1"/>
</dbReference>
<evidence type="ECO:0000256" key="1">
    <source>
        <dbReference type="SAM" id="SignalP"/>
    </source>
</evidence>
<proteinExistence type="predicted"/>
<evidence type="ECO:0000313" key="3">
    <source>
        <dbReference type="EMBL" id="MFD2963582.1"/>
    </source>
</evidence>
<dbReference type="InterPro" id="IPR032466">
    <property type="entry name" value="Metal_Hydrolase"/>
</dbReference>
<dbReference type="InterPro" id="IPR051781">
    <property type="entry name" value="Metallo-dep_Hydrolase"/>
</dbReference>
<dbReference type="InterPro" id="IPR006680">
    <property type="entry name" value="Amidohydro-rel"/>
</dbReference>
<feature type="chain" id="PRO_5047502942" evidence="1">
    <location>
        <begin position="33"/>
        <end position="439"/>
    </location>
</feature>